<dbReference type="AlphaFoldDB" id="A0AAD2EAI7"/>
<protein>
    <submittedName>
        <fullName evidence="2">Uncharacterized protein</fullName>
    </submittedName>
</protein>
<feature type="region of interest" description="Disordered" evidence="1">
    <location>
        <begin position="202"/>
        <end position="242"/>
    </location>
</feature>
<evidence type="ECO:0000256" key="1">
    <source>
        <dbReference type="SAM" id="MobiDB-lite"/>
    </source>
</evidence>
<accession>A0AAD2EAI7</accession>
<keyword evidence="3" id="KW-1185">Reference proteome</keyword>
<dbReference type="EMBL" id="OU503052">
    <property type="protein sequence ID" value="CAI9780821.1"/>
    <property type="molecule type" value="Genomic_DNA"/>
</dbReference>
<feature type="region of interest" description="Disordered" evidence="1">
    <location>
        <begin position="270"/>
        <end position="389"/>
    </location>
</feature>
<evidence type="ECO:0000313" key="2">
    <source>
        <dbReference type="EMBL" id="CAI9780821.1"/>
    </source>
</evidence>
<dbReference type="PANTHER" id="PTHR47481">
    <property type="match status" value="1"/>
</dbReference>
<proteinExistence type="predicted"/>
<feature type="compositionally biased region" description="Low complexity" evidence="1">
    <location>
        <begin position="224"/>
        <end position="242"/>
    </location>
</feature>
<gene>
    <name evidence="2" type="ORF">FPE_LOCUS28251</name>
</gene>
<dbReference type="PANTHER" id="PTHR47481:SF22">
    <property type="entry name" value="RETROTRANSPOSON GAG DOMAIN-CONTAINING PROTEIN"/>
    <property type="match status" value="1"/>
</dbReference>
<dbReference type="Pfam" id="PF14223">
    <property type="entry name" value="Retrotran_gag_2"/>
    <property type="match status" value="1"/>
</dbReference>
<reference evidence="2" key="1">
    <citation type="submission" date="2023-05" db="EMBL/GenBank/DDBJ databases">
        <authorList>
            <person name="Huff M."/>
        </authorList>
    </citation>
    <scope>NUCLEOTIDE SEQUENCE</scope>
</reference>
<sequence>MVLPVIRGHKLDGYLLGKKPCPPAFLTTENGAAPIPVTQPNPEYEDWVTIDQLLLGWLLGSMSESVLTKVVGLSTSHEVWNKLETVYANQSMANALNYRQQLQRTVKGSMSIDEYLTKMKNYSDQMGVAGQPLPLTDLVMIVLAGLDRDYDSTVSLITHQKATITWSDVESILLTQESRIEQLNAMNNVIHSSANVVTMNKQGNHFHRGSTPMNSNYYSEHSQGRGNRPPNPANGPNNQANANIANTTSALIATPDVVGDPACLPSPIMSSSSYPSLQHDNGLSPSSPAIGPNVQAESLRSHNETQQHHTTPIPCENSTTEDHSPITIPTEDTHLTNPSLPPLNTSNHELPVNPPMSHSPLASSSPPPIRHRKPQPHIPTHSMTTRSKDGIFKPKSRAKWMVMIMFAEPSMPYLLILIV</sequence>
<feature type="compositionally biased region" description="Polar residues" evidence="1">
    <location>
        <begin position="335"/>
        <end position="348"/>
    </location>
</feature>
<organism evidence="2 3">
    <name type="scientific">Fraxinus pennsylvanica</name>
    <dbReference type="NCBI Taxonomy" id="56036"/>
    <lineage>
        <taxon>Eukaryota</taxon>
        <taxon>Viridiplantae</taxon>
        <taxon>Streptophyta</taxon>
        <taxon>Embryophyta</taxon>
        <taxon>Tracheophyta</taxon>
        <taxon>Spermatophyta</taxon>
        <taxon>Magnoliopsida</taxon>
        <taxon>eudicotyledons</taxon>
        <taxon>Gunneridae</taxon>
        <taxon>Pentapetalae</taxon>
        <taxon>asterids</taxon>
        <taxon>lamiids</taxon>
        <taxon>Lamiales</taxon>
        <taxon>Oleaceae</taxon>
        <taxon>Oleeae</taxon>
        <taxon>Fraxinus</taxon>
    </lineage>
</organism>
<evidence type="ECO:0000313" key="3">
    <source>
        <dbReference type="Proteomes" id="UP000834106"/>
    </source>
</evidence>
<feature type="compositionally biased region" description="Polar residues" evidence="1">
    <location>
        <begin position="278"/>
        <end position="287"/>
    </location>
</feature>
<feature type="compositionally biased region" description="Low complexity" evidence="1">
    <location>
        <begin position="355"/>
        <end position="364"/>
    </location>
</feature>
<feature type="compositionally biased region" description="Polar residues" evidence="1">
    <location>
        <begin position="211"/>
        <end position="221"/>
    </location>
</feature>
<name>A0AAD2EAI7_9LAMI</name>
<dbReference type="Proteomes" id="UP000834106">
    <property type="component" value="Chromosome 17"/>
</dbReference>